<dbReference type="Proteomes" id="UP001391051">
    <property type="component" value="Unassembled WGS sequence"/>
</dbReference>
<gene>
    <name evidence="1" type="ORF">PG986_001011</name>
</gene>
<name>A0ABR1QVU3_9PEZI</name>
<protein>
    <submittedName>
        <fullName evidence="1">Uncharacterized protein</fullName>
    </submittedName>
</protein>
<proteinExistence type="predicted"/>
<dbReference type="GeneID" id="92070295"/>
<organism evidence="1 2">
    <name type="scientific">Apiospora aurea</name>
    <dbReference type="NCBI Taxonomy" id="335848"/>
    <lineage>
        <taxon>Eukaryota</taxon>
        <taxon>Fungi</taxon>
        <taxon>Dikarya</taxon>
        <taxon>Ascomycota</taxon>
        <taxon>Pezizomycotina</taxon>
        <taxon>Sordariomycetes</taxon>
        <taxon>Xylariomycetidae</taxon>
        <taxon>Amphisphaeriales</taxon>
        <taxon>Apiosporaceae</taxon>
        <taxon>Apiospora</taxon>
    </lineage>
</organism>
<comment type="caution">
    <text evidence="1">The sequence shown here is derived from an EMBL/GenBank/DDBJ whole genome shotgun (WGS) entry which is preliminary data.</text>
</comment>
<sequence>MDNPRKSYESKLTAALHLSQRLLTAPIPSTNCRLEEVARITTRRAKEALRQLSGGDHVTSSADFATAWKEFTDAESAMDHWHARSQRYAKAIRDLKVMYTHYLSLKYEYRSYEEFRNHQVKCKNELGRPPSPGPAPTETKIDVIGALAGNLDAYLLLGKKLWQGVFAALQMELHRLHQWERELHGLPKSKAPLTPNFSWLMGILELFVENDIRRAMAAISFAVADRPDPFKAMSFWHVRLVNRSQERLALNEVDGDLGSLAAWVPNEYNTELLERAIVSYRFKVLDYMSKARKVQDGVQLQ</sequence>
<evidence type="ECO:0000313" key="1">
    <source>
        <dbReference type="EMBL" id="KAK7966734.1"/>
    </source>
</evidence>
<evidence type="ECO:0000313" key="2">
    <source>
        <dbReference type="Proteomes" id="UP001391051"/>
    </source>
</evidence>
<dbReference type="EMBL" id="JAQQWE010000001">
    <property type="protein sequence ID" value="KAK7966734.1"/>
    <property type="molecule type" value="Genomic_DNA"/>
</dbReference>
<keyword evidence="2" id="KW-1185">Reference proteome</keyword>
<reference evidence="1 2" key="1">
    <citation type="submission" date="2023-01" db="EMBL/GenBank/DDBJ databases">
        <title>Analysis of 21 Apiospora genomes using comparative genomics revels a genus with tremendous synthesis potential of carbohydrate active enzymes and secondary metabolites.</title>
        <authorList>
            <person name="Sorensen T."/>
        </authorList>
    </citation>
    <scope>NUCLEOTIDE SEQUENCE [LARGE SCALE GENOMIC DNA]</scope>
    <source>
        <strain evidence="1 2">CBS 24483</strain>
    </source>
</reference>
<dbReference type="RefSeq" id="XP_066706126.1">
    <property type="nucleotide sequence ID" value="XM_066837233.1"/>
</dbReference>
<accession>A0ABR1QVU3</accession>